<dbReference type="CDD" id="cd00144">
    <property type="entry name" value="MPP_PPP_family"/>
    <property type="match status" value="1"/>
</dbReference>
<dbReference type="InterPro" id="IPR006186">
    <property type="entry name" value="Ser/Thr-sp_prot-phosphatase"/>
</dbReference>
<dbReference type="InterPro" id="IPR050126">
    <property type="entry name" value="Ap4A_hydrolase"/>
</dbReference>
<evidence type="ECO:0000313" key="2">
    <source>
        <dbReference type="EMBL" id="MBT0654642.1"/>
    </source>
</evidence>
<dbReference type="InterPro" id="IPR029052">
    <property type="entry name" value="Metallo-depent_PP-like"/>
</dbReference>
<dbReference type="Gene3D" id="3.60.21.10">
    <property type="match status" value="1"/>
</dbReference>
<organism evidence="2 3">
    <name type="scientific">Geomobilimonas luticola</name>
    <dbReference type="NCBI Taxonomy" id="1114878"/>
    <lineage>
        <taxon>Bacteria</taxon>
        <taxon>Pseudomonadati</taxon>
        <taxon>Thermodesulfobacteriota</taxon>
        <taxon>Desulfuromonadia</taxon>
        <taxon>Geobacterales</taxon>
        <taxon>Geobacteraceae</taxon>
        <taxon>Geomobilimonas</taxon>
    </lineage>
</organism>
<name>A0ABS5SJK1_9BACT</name>
<dbReference type="PANTHER" id="PTHR42850:SF4">
    <property type="entry name" value="ZINC-DEPENDENT ENDOPOLYPHOSPHATASE"/>
    <property type="match status" value="1"/>
</dbReference>
<keyword evidence="3" id="KW-1185">Reference proteome</keyword>
<feature type="domain" description="Serine/threonine specific protein phosphatases" evidence="1">
    <location>
        <begin position="67"/>
        <end position="72"/>
    </location>
</feature>
<dbReference type="SUPFAM" id="SSF56300">
    <property type="entry name" value="Metallo-dependent phosphatases"/>
    <property type="match status" value="1"/>
</dbReference>
<sequence length="223" mass="24780">MSSRRFVIPDIHGCALTLRCLVEKVIRLDPTDTLYLLGDYIDRGPSSREVLELIRTWINSGFAIHPLRGNHEEMLLNACRDRDSFRLWMLNGGGATLASYGVEDACEIPLPHRTMLDALPAYLELDDVVLVHAGLNFDLDDPFSDRDAMLWVRPTRTDSVKLGGRRLICGHTPKTRHEIQASLATGLITLDNGCVYAGKPGLGSLAALELNTLTLLFQENIDI</sequence>
<reference evidence="2 3" key="1">
    <citation type="submission" date="2021-05" db="EMBL/GenBank/DDBJ databases">
        <title>The draft genome of Geobacter luticola JCM 17780.</title>
        <authorList>
            <person name="Xu Z."/>
            <person name="Masuda Y."/>
            <person name="Itoh H."/>
            <person name="Senoo K."/>
        </authorList>
    </citation>
    <scope>NUCLEOTIDE SEQUENCE [LARGE SCALE GENOMIC DNA]</scope>
    <source>
        <strain evidence="2 3">JCM 17780</strain>
    </source>
</reference>
<dbReference type="Proteomes" id="UP000756860">
    <property type="component" value="Unassembled WGS sequence"/>
</dbReference>
<accession>A0ABS5SJK1</accession>
<dbReference type="PANTHER" id="PTHR42850">
    <property type="entry name" value="METALLOPHOSPHOESTERASE"/>
    <property type="match status" value="1"/>
</dbReference>
<dbReference type="InterPro" id="IPR004843">
    <property type="entry name" value="Calcineurin-like_PHP"/>
</dbReference>
<dbReference type="Pfam" id="PF00149">
    <property type="entry name" value="Metallophos"/>
    <property type="match status" value="1"/>
</dbReference>
<proteinExistence type="predicted"/>
<gene>
    <name evidence="2" type="ORF">KI810_16440</name>
</gene>
<evidence type="ECO:0000259" key="1">
    <source>
        <dbReference type="PROSITE" id="PS00125"/>
    </source>
</evidence>
<protein>
    <submittedName>
        <fullName evidence="2">Serine/threonine protein phosphatase</fullName>
    </submittedName>
</protein>
<dbReference type="PROSITE" id="PS00125">
    <property type="entry name" value="SER_THR_PHOSPHATASE"/>
    <property type="match status" value="1"/>
</dbReference>
<evidence type="ECO:0000313" key="3">
    <source>
        <dbReference type="Proteomes" id="UP000756860"/>
    </source>
</evidence>
<dbReference type="EMBL" id="JAHCVK010000013">
    <property type="protein sequence ID" value="MBT0654642.1"/>
    <property type="molecule type" value="Genomic_DNA"/>
</dbReference>
<comment type="caution">
    <text evidence="2">The sequence shown here is derived from an EMBL/GenBank/DDBJ whole genome shotgun (WGS) entry which is preliminary data.</text>
</comment>